<evidence type="ECO:0000313" key="11">
    <source>
        <dbReference type="EMBL" id="HHZ04177.1"/>
    </source>
</evidence>
<keyword evidence="3" id="KW-1003">Cell membrane</keyword>
<feature type="transmembrane region" description="Helical" evidence="9">
    <location>
        <begin position="125"/>
        <end position="145"/>
    </location>
</feature>
<gene>
    <name evidence="11" type="ORF">GX397_03765</name>
</gene>
<dbReference type="GO" id="GO:0022857">
    <property type="term" value="F:transmembrane transporter activity"/>
    <property type="evidence" value="ECO:0007669"/>
    <property type="project" value="TreeGrafter"/>
</dbReference>
<evidence type="ECO:0000256" key="8">
    <source>
        <dbReference type="ARBA" id="ARBA00038436"/>
    </source>
</evidence>
<dbReference type="Pfam" id="PF04290">
    <property type="entry name" value="DctQ"/>
    <property type="match status" value="1"/>
</dbReference>
<evidence type="ECO:0000256" key="5">
    <source>
        <dbReference type="ARBA" id="ARBA00022692"/>
    </source>
</evidence>
<feature type="transmembrane region" description="Helical" evidence="9">
    <location>
        <begin position="12"/>
        <end position="35"/>
    </location>
</feature>
<dbReference type="InterPro" id="IPR055348">
    <property type="entry name" value="DctQ"/>
</dbReference>
<proteinExistence type="inferred from homology"/>
<dbReference type="GO" id="GO:0015740">
    <property type="term" value="P:C4-dicarboxylate transport"/>
    <property type="evidence" value="ECO:0007669"/>
    <property type="project" value="TreeGrafter"/>
</dbReference>
<evidence type="ECO:0000256" key="2">
    <source>
        <dbReference type="ARBA" id="ARBA00022448"/>
    </source>
</evidence>
<keyword evidence="2" id="KW-0813">Transport</keyword>
<dbReference type="GO" id="GO:0005886">
    <property type="term" value="C:plasma membrane"/>
    <property type="evidence" value="ECO:0007669"/>
    <property type="project" value="UniProtKB-SubCell"/>
</dbReference>
<keyword evidence="6 9" id="KW-1133">Transmembrane helix</keyword>
<name>A0A7V6ZE04_9BACT</name>
<dbReference type="RefSeq" id="WP_273002592.1">
    <property type="nucleotide sequence ID" value="NZ_DURU01000066.1"/>
</dbReference>
<accession>A0A7V6ZE04</accession>
<keyword evidence="7 9" id="KW-0472">Membrane</keyword>
<organism evidence="11 12">
    <name type="scientific">Acetomicrobium hydrogeniformans</name>
    <dbReference type="NCBI Taxonomy" id="649746"/>
    <lineage>
        <taxon>Bacteria</taxon>
        <taxon>Thermotogati</taxon>
        <taxon>Synergistota</taxon>
        <taxon>Synergistia</taxon>
        <taxon>Synergistales</taxon>
        <taxon>Acetomicrobiaceae</taxon>
        <taxon>Acetomicrobium</taxon>
    </lineage>
</organism>
<evidence type="ECO:0000256" key="3">
    <source>
        <dbReference type="ARBA" id="ARBA00022475"/>
    </source>
</evidence>
<evidence type="ECO:0000256" key="7">
    <source>
        <dbReference type="ARBA" id="ARBA00023136"/>
    </source>
</evidence>
<evidence type="ECO:0000256" key="6">
    <source>
        <dbReference type="ARBA" id="ARBA00022989"/>
    </source>
</evidence>
<evidence type="ECO:0000256" key="4">
    <source>
        <dbReference type="ARBA" id="ARBA00022519"/>
    </source>
</evidence>
<dbReference type="EMBL" id="DURU01000066">
    <property type="protein sequence ID" value="HHZ04177.1"/>
    <property type="molecule type" value="Genomic_DNA"/>
</dbReference>
<dbReference type="AlphaFoldDB" id="A0A7V6ZE04"/>
<comment type="caution">
    <text evidence="11">The sequence shown here is derived from an EMBL/GenBank/DDBJ whole genome shotgun (WGS) entry which is preliminary data.</text>
</comment>
<comment type="similarity">
    <text evidence="8">Belongs to the TRAP transporter small permease family.</text>
</comment>
<evidence type="ECO:0000259" key="10">
    <source>
        <dbReference type="Pfam" id="PF04290"/>
    </source>
</evidence>
<dbReference type="PANTHER" id="PTHR35011:SF2">
    <property type="entry name" value="2,3-DIKETO-L-GULONATE TRAP TRANSPORTER SMALL PERMEASE PROTEIN YIAM"/>
    <property type="match status" value="1"/>
</dbReference>
<sequence length="167" mass="19170">MFTKIYEYICKLEQIIAGTCLCSIVLFVFFSAIARTFRHPINWAEDLSMLLLAWGVFLSADIALRTRGFVGIDIIVRRFPAKTRTFLFYFWSTLILIFLGILVFYSIPLCISNYKRLFQALGISYIWATASVPVGAIAMSITTILKMIHYHNEQKCYNEKINEGRAG</sequence>
<feature type="domain" description="Tripartite ATP-independent periplasmic transporters DctQ component" evidence="10">
    <location>
        <begin position="24"/>
        <end position="148"/>
    </location>
</feature>
<evidence type="ECO:0000313" key="12">
    <source>
        <dbReference type="Proteomes" id="UP000525027"/>
    </source>
</evidence>
<feature type="transmembrane region" description="Helical" evidence="9">
    <location>
        <begin position="85"/>
        <end position="105"/>
    </location>
</feature>
<keyword evidence="5 9" id="KW-0812">Transmembrane</keyword>
<reference evidence="11 12" key="1">
    <citation type="journal article" date="2020" name="Biotechnol. Biofuels">
        <title>New insights from the biogas microbiome by comprehensive genome-resolved metagenomics of nearly 1600 species originating from multiple anaerobic digesters.</title>
        <authorList>
            <person name="Campanaro S."/>
            <person name="Treu L."/>
            <person name="Rodriguez-R L.M."/>
            <person name="Kovalovszki A."/>
            <person name="Ziels R.M."/>
            <person name="Maus I."/>
            <person name="Zhu X."/>
            <person name="Kougias P.G."/>
            <person name="Basile A."/>
            <person name="Luo G."/>
            <person name="Schluter A."/>
            <person name="Konstantinidis K.T."/>
            <person name="Angelidaki I."/>
        </authorList>
    </citation>
    <scope>NUCLEOTIDE SEQUENCE [LARGE SCALE GENOMIC DNA]</scope>
    <source>
        <strain evidence="11">AS25fmACSIPFO_94</strain>
    </source>
</reference>
<dbReference type="InterPro" id="IPR007387">
    <property type="entry name" value="TRAP_DctQ"/>
</dbReference>
<comment type="subcellular location">
    <subcellularLocation>
        <location evidence="1">Cell inner membrane</location>
        <topology evidence="1">Multi-pass membrane protein</topology>
    </subcellularLocation>
</comment>
<protein>
    <submittedName>
        <fullName evidence="11">TRAP transporter small permease</fullName>
    </submittedName>
</protein>
<evidence type="ECO:0000256" key="1">
    <source>
        <dbReference type="ARBA" id="ARBA00004429"/>
    </source>
</evidence>
<dbReference type="Proteomes" id="UP000525027">
    <property type="component" value="Unassembled WGS sequence"/>
</dbReference>
<dbReference type="PANTHER" id="PTHR35011">
    <property type="entry name" value="2,3-DIKETO-L-GULONATE TRAP TRANSPORTER SMALL PERMEASE PROTEIN YIAM"/>
    <property type="match status" value="1"/>
</dbReference>
<keyword evidence="4" id="KW-0997">Cell inner membrane</keyword>
<evidence type="ECO:0000256" key="9">
    <source>
        <dbReference type="SAM" id="Phobius"/>
    </source>
</evidence>